<evidence type="ECO:0000256" key="2">
    <source>
        <dbReference type="ARBA" id="ARBA00022729"/>
    </source>
</evidence>
<evidence type="ECO:0000256" key="6">
    <source>
        <dbReference type="SAM" id="MobiDB-lite"/>
    </source>
</evidence>
<organism evidence="10 11">
    <name type="scientific">Chlorella sorokiniana</name>
    <name type="common">Freshwater green alga</name>
    <dbReference type="NCBI Taxonomy" id="3076"/>
    <lineage>
        <taxon>Eukaryota</taxon>
        <taxon>Viridiplantae</taxon>
        <taxon>Chlorophyta</taxon>
        <taxon>core chlorophytes</taxon>
        <taxon>Trebouxiophyceae</taxon>
        <taxon>Chlorellales</taxon>
        <taxon>Chlorellaceae</taxon>
        <taxon>Chlorella clade</taxon>
        <taxon>Chlorella</taxon>
    </lineage>
</organism>
<dbReference type="OrthoDB" id="47059at2759"/>
<dbReference type="SUPFAM" id="SSF51445">
    <property type="entry name" value="(Trans)glycosidases"/>
    <property type="match status" value="1"/>
</dbReference>
<keyword evidence="2 7" id="KW-0732">Signal</keyword>
<sequence>MQAVRCVQALIAILAALAAFCSPAVARSLQQDDVTLRAGSGNTSHPWLDATLPLEQRLAALLAALTPQQKAAQLQTDAGGAVPELGLPPFTWQAECGHGYKVGGAGEQLPAGKYGAATIYPQNMVMGATFNDALIERMASEISDEMRAHRALAAAAGDVLGHSNCFSPHITLARDARWGRMAEVYGEDPLLLSRMAAAYVRGLQGPPDAPYVTVGATCKHFLGHILEGNWNGTTIRNLDARLEDRDVRDSLLPAFQACAAQAAAVMCSYNAWRGSPSCASKELLIDLLRGQMGFRGFVVTDKFAVDYSAAKPPDGFSLAGGDLRKATALAIQAGTDVLMKNTSQLHAEDLSAAELDAAVRRVLRARFRLGDFDPAASLPWAGLNASVIGSPEHAATARQIAAEGTVLLKNERGMLPLRPEAVKKLAVLGPFADQADHILGTYVGAASGNITTPLAALHAVLPGKDQVSWDTSTADKFSAKNAKADAKRCEAADVCVLFLGSRLSRMKPEDYEESHEAAYLTSDEGEGRDRKTLRLQPNQRKLWEAVAKATTKPLIVVLFHGGPLDVSDMLESPRVAAILSAGMPGQHGAAAIADIIVGATAPSGRVPVSWHRESYMNELDATDQRMRAAPDGSFPGRTYRYWRGQPPLFPFGYGLSYVQWHLSGAAIGAAGNGSSSGGSGGADASASGAPDTLAVAEGGSSPAEPGISVDLEGDSVALQVSVTVTNPAGGSASNGSSRSNNGSSGGLTASTSILLFMRLLDASSSSSGGSSGGSNSSGVELSSQLPLATIGSSGCSWAANSTDVVQQLVGYARTGQLAPGASARLVFRLQLAPPPEGLSTSTSIGSGSSWAGFGDPEPPCGLYGLRFGHDQPDAALVLLD</sequence>
<dbReference type="GO" id="GO:0045493">
    <property type="term" value="P:xylan catabolic process"/>
    <property type="evidence" value="ECO:0007669"/>
    <property type="project" value="InterPro"/>
</dbReference>
<evidence type="ECO:0000256" key="4">
    <source>
        <dbReference type="ARBA" id="ARBA00023295"/>
    </source>
</evidence>
<evidence type="ECO:0000256" key="3">
    <source>
        <dbReference type="ARBA" id="ARBA00022801"/>
    </source>
</evidence>
<dbReference type="InterPro" id="IPR019800">
    <property type="entry name" value="Glyco_hydro_3_AS"/>
</dbReference>
<dbReference type="EMBL" id="LHPG02000010">
    <property type="protein sequence ID" value="PRW50875.1"/>
    <property type="molecule type" value="Genomic_DNA"/>
</dbReference>
<dbReference type="STRING" id="3076.A0A2P6TNG4"/>
<dbReference type="PRINTS" id="PR00133">
    <property type="entry name" value="GLHYDRLASE3"/>
</dbReference>
<dbReference type="PANTHER" id="PTHR42721:SF3">
    <property type="entry name" value="BETA-D-XYLOSIDASE 5-RELATED"/>
    <property type="match status" value="1"/>
</dbReference>
<dbReference type="AlphaFoldDB" id="A0A2P6TNG4"/>
<dbReference type="InterPro" id="IPR036881">
    <property type="entry name" value="Glyco_hydro_3_C_sf"/>
</dbReference>
<feature type="compositionally biased region" description="Gly residues" evidence="6">
    <location>
        <begin position="671"/>
        <end position="681"/>
    </location>
</feature>
<dbReference type="Gene3D" id="3.40.50.1700">
    <property type="entry name" value="Glycoside hydrolase family 3 C-terminal domain"/>
    <property type="match status" value="1"/>
</dbReference>
<evidence type="ECO:0000256" key="1">
    <source>
        <dbReference type="ARBA" id="ARBA00005336"/>
    </source>
</evidence>
<keyword evidence="11" id="KW-1185">Reference proteome</keyword>
<dbReference type="Pfam" id="PF01915">
    <property type="entry name" value="Glyco_hydro_3_C"/>
    <property type="match status" value="1"/>
</dbReference>
<comment type="similarity">
    <text evidence="1 5">Belongs to the glycosyl hydrolase 3 family.</text>
</comment>
<gene>
    <name evidence="10" type="ORF">C2E21_5618</name>
</gene>
<feature type="region of interest" description="Disordered" evidence="6">
    <location>
        <begin position="671"/>
        <end position="709"/>
    </location>
</feature>
<evidence type="ECO:0000313" key="10">
    <source>
        <dbReference type="EMBL" id="PRW50875.1"/>
    </source>
</evidence>
<proteinExistence type="inferred from homology"/>
<dbReference type="Pfam" id="PF00933">
    <property type="entry name" value="Glyco_hydro_3"/>
    <property type="match status" value="1"/>
</dbReference>
<dbReference type="Gene3D" id="3.20.20.300">
    <property type="entry name" value="Glycoside hydrolase, family 3, N-terminal domain"/>
    <property type="match status" value="1"/>
</dbReference>
<evidence type="ECO:0000313" key="11">
    <source>
        <dbReference type="Proteomes" id="UP000239899"/>
    </source>
</evidence>
<protein>
    <submittedName>
        <fullName evidence="10">Beta-D-xylosidase 7</fullName>
    </submittedName>
</protein>
<evidence type="ECO:0000256" key="7">
    <source>
        <dbReference type="SAM" id="SignalP"/>
    </source>
</evidence>
<dbReference type="PANTHER" id="PTHR42721">
    <property type="entry name" value="SUGAR HYDROLASE-RELATED"/>
    <property type="match status" value="1"/>
</dbReference>
<dbReference type="Proteomes" id="UP000239899">
    <property type="component" value="Unassembled WGS sequence"/>
</dbReference>
<feature type="chain" id="PRO_5015107157" evidence="7">
    <location>
        <begin position="27"/>
        <end position="880"/>
    </location>
</feature>
<evidence type="ECO:0000259" key="8">
    <source>
        <dbReference type="Pfam" id="PF00933"/>
    </source>
</evidence>
<dbReference type="GO" id="GO:0046556">
    <property type="term" value="F:alpha-L-arabinofuranosidase activity"/>
    <property type="evidence" value="ECO:0007669"/>
    <property type="project" value="TreeGrafter"/>
</dbReference>
<reference evidence="10 11" key="1">
    <citation type="journal article" date="2018" name="Plant J.">
        <title>Genome sequences of Chlorella sorokiniana UTEX 1602 and Micractinium conductrix SAG 241.80: implications to maltose excretion by a green alga.</title>
        <authorList>
            <person name="Arriola M.B."/>
            <person name="Velmurugan N."/>
            <person name="Zhang Y."/>
            <person name="Plunkett M.H."/>
            <person name="Hondzo H."/>
            <person name="Barney B.M."/>
        </authorList>
    </citation>
    <scope>NUCLEOTIDE SEQUENCE [LARGE SCALE GENOMIC DNA]</scope>
    <source>
        <strain evidence="11">UTEX 1602</strain>
    </source>
</reference>
<keyword evidence="4 5" id="KW-0326">Glycosidase</keyword>
<dbReference type="InterPro" id="IPR017853">
    <property type="entry name" value="GH"/>
</dbReference>
<name>A0A2P6TNG4_CHLSO</name>
<evidence type="ECO:0000256" key="5">
    <source>
        <dbReference type="RuleBase" id="RU361161"/>
    </source>
</evidence>
<dbReference type="GO" id="GO:0031222">
    <property type="term" value="P:arabinan catabolic process"/>
    <property type="evidence" value="ECO:0007669"/>
    <property type="project" value="TreeGrafter"/>
</dbReference>
<dbReference type="PROSITE" id="PS00775">
    <property type="entry name" value="GLYCOSYL_HYDROL_F3"/>
    <property type="match status" value="1"/>
</dbReference>
<feature type="domain" description="Glycoside hydrolase family 3 C-terminal" evidence="9">
    <location>
        <begin position="405"/>
        <end position="657"/>
    </location>
</feature>
<dbReference type="SUPFAM" id="SSF52279">
    <property type="entry name" value="Beta-D-glucan exohydrolase, C-terminal domain"/>
    <property type="match status" value="1"/>
</dbReference>
<dbReference type="InterPro" id="IPR036962">
    <property type="entry name" value="Glyco_hydro_3_N_sf"/>
</dbReference>
<dbReference type="InterPro" id="IPR044993">
    <property type="entry name" value="BXL"/>
</dbReference>
<comment type="caution">
    <text evidence="10">The sequence shown here is derived from an EMBL/GenBank/DDBJ whole genome shotgun (WGS) entry which is preliminary data.</text>
</comment>
<dbReference type="InterPro" id="IPR002772">
    <property type="entry name" value="Glyco_hydro_3_C"/>
</dbReference>
<evidence type="ECO:0000259" key="9">
    <source>
        <dbReference type="Pfam" id="PF01915"/>
    </source>
</evidence>
<dbReference type="GO" id="GO:0009044">
    <property type="term" value="F:xylan 1,4-beta-xylosidase activity"/>
    <property type="evidence" value="ECO:0007669"/>
    <property type="project" value="InterPro"/>
</dbReference>
<keyword evidence="3 5" id="KW-0378">Hydrolase</keyword>
<feature type="signal peptide" evidence="7">
    <location>
        <begin position="1"/>
        <end position="26"/>
    </location>
</feature>
<accession>A0A2P6TNG4</accession>
<dbReference type="InterPro" id="IPR001764">
    <property type="entry name" value="Glyco_hydro_3_N"/>
</dbReference>
<feature type="domain" description="Glycoside hydrolase family 3 N-terminal" evidence="8">
    <location>
        <begin position="113"/>
        <end position="364"/>
    </location>
</feature>